<organism evidence="1 2">
    <name type="scientific">Vanilla planifolia</name>
    <name type="common">Vanilla</name>
    <dbReference type="NCBI Taxonomy" id="51239"/>
    <lineage>
        <taxon>Eukaryota</taxon>
        <taxon>Viridiplantae</taxon>
        <taxon>Streptophyta</taxon>
        <taxon>Embryophyta</taxon>
        <taxon>Tracheophyta</taxon>
        <taxon>Spermatophyta</taxon>
        <taxon>Magnoliopsida</taxon>
        <taxon>Liliopsida</taxon>
        <taxon>Asparagales</taxon>
        <taxon>Orchidaceae</taxon>
        <taxon>Vanilloideae</taxon>
        <taxon>Vanilleae</taxon>
        <taxon>Vanilla</taxon>
    </lineage>
</organism>
<evidence type="ECO:0000313" key="1">
    <source>
        <dbReference type="EMBL" id="KAG0468422.1"/>
    </source>
</evidence>
<sequence length="68" mass="7683">MREEEARVLWSSPELRGASPAICEHDGLDLLGNAVEDLVRLFLARLLQGLTSHTLLRSPMFIVSYFKL</sequence>
<dbReference type="AlphaFoldDB" id="A0A835QG30"/>
<dbReference type="EMBL" id="JADCNM010000009">
    <property type="protein sequence ID" value="KAG0468422.1"/>
    <property type="molecule type" value="Genomic_DNA"/>
</dbReference>
<protein>
    <submittedName>
        <fullName evidence="1">Uncharacterized protein</fullName>
    </submittedName>
</protein>
<gene>
    <name evidence="1" type="ORF">HPP92_017750</name>
</gene>
<evidence type="ECO:0000313" key="2">
    <source>
        <dbReference type="Proteomes" id="UP000639772"/>
    </source>
</evidence>
<dbReference type="Proteomes" id="UP000639772">
    <property type="component" value="Chromosome 9"/>
</dbReference>
<proteinExistence type="predicted"/>
<accession>A0A835QG30</accession>
<name>A0A835QG30_VANPL</name>
<reference evidence="1 2" key="1">
    <citation type="journal article" date="2020" name="Nat. Food">
        <title>A phased Vanilla planifolia genome enables genetic improvement of flavour and production.</title>
        <authorList>
            <person name="Hasing T."/>
            <person name="Tang H."/>
            <person name="Brym M."/>
            <person name="Khazi F."/>
            <person name="Huang T."/>
            <person name="Chambers A.H."/>
        </authorList>
    </citation>
    <scope>NUCLEOTIDE SEQUENCE [LARGE SCALE GENOMIC DNA]</scope>
    <source>
        <tissue evidence="1">Leaf</tissue>
    </source>
</reference>
<comment type="caution">
    <text evidence="1">The sequence shown here is derived from an EMBL/GenBank/DDBJ whole genome shotgun (WGS) entry which is preliminary data.</text>
</comment>